<organism evidence="1 2">
    <name type="scientific">Portunus trituberculatus</name>
    <name type="common">Swimming crab</name>
    <name type="synonym">Neptunus trituberculatus</name>
    <dbReference type="NCBI Taxonomy" id="210409"/>
    <lineage>
        <taxon>Eukaryota</taxon>
        <taxon>Metazoa</taxon>
        <taxon>Ecdysozoa</taxon>
        <taxon>Arthropoda</taxon>
        <taxon>Crustacea</taxon>
        <taxon>Multicrustacea</taxon>
        <taxon>Malacostraca</taxon>
        <taxon>Eumalacostraca</taxon>
        <taxon>Eucarida</taxon>
        <taxon>Decapoda</taxon>
        <taxon>Pleocyemata</taxon>
        <taxon>Brachyura</taxon>
        <taxon>Eubrachyura</taxon>
        <taxon>Portunoidea</taxon>
        <taxon>Portunidae</taxon>
        <taxon>Portuninae</taxon>
        <taxon>Portunus</taxon>
    </lineage>
</organism>
<sequence>MPQRPSSPSLNREGYHHDARLGCLVLHTGATTGFLASRTRGDCTLTMLTEKSQELWSSLVTNRLLCSVFVPRTVHPSVLVLVIPITPAARRVGGPTATALPLPPPPTSYGAAVYGDVQHGASHQRPSLPPIRKCGCCNSKGASRHVASPLLPRNTTKYLTAPLLQPLVALKVSHNVTAALTWEPFTGGFMGDLQPPYKVPS</sequence>
<protein>
    <submittedName>
        <fullName evidence="1">Uncharacterized protein</fullName>
    </submittedName>
</protein>
<comment type="caution">
    <text evidence="1">The sequence shown here is derived from an EMBL/GenBank/DDBJ whole genome shotgun (WGS) entry which is preliminary data.</text>
</comment>
<accession>A0A5B7E9E0</accession>
<evidence type="ECO:0000313" key="1">
    <source>
        <dbReference type="EMBL" id="MPC30652.1"/>
    </source>
</evidence>
<reference evidence="1 2" key="1">
    <citation type="submission" date="2019-05" db="EMBL/GenBank/DDBJ databases">
        <title>Another draft genome of Portunus trituberculatus and its Hox gene families provides insights of decapod evolution.</title>
        <authorList>
            <person name="Jeong J.-H."/>
            <person name="Song I."/>
            <person name="Kim S."/>
            <person name="Choi T."/>
            <person name="Kim D."/>
            <person name="Ryu S."/>
            <person name="Kim W."/>
        </authorList>
    </citation>
    <scope>NUCLEOTIDE SEQUENCE [LARGE SCALE GENOMIC DNA]</scope>
    <source>
        <tissue evidence="1">Muscle</tissue>
    </source>
</reference>
<gene>
    <name evidence="1" type="ORF">E2C01_023920</name>
</gene>
<name>A0A5B7E9E0_PORTR</name>
<dbReference type="AlphaFoldDB" id="A0A5B7E9E0"/>
<proteinExistence type="predicted"/>
<dbReference type="EMBL" id="VSRR010002293">
    <property type="protein sequence ID" value="MPC30652.1"/>
    <property type="molecule type" value="Genomic_DNA"/>
</dbReference>
<keyword evidence="2" id="KW-1185">Reference proteome</keyword>
<evidence type="ECO:0000313" key="2">
    <source>
        <dbReference type="Proteomes" id="UP000324222"/>
    </source>
</evidence>
<dbReference type="Proteomes" id="UP000324222">
    <property type="component" value="Unassembled WGS sequence"/>
</dbReference>